<sequence>MRVRDLPLSQPVVDHFAERGVRELYPPQRAAVEAGVCEGADVVAAVPTASGKTFIAQIALLTADGPGLYVCPLRALAREKYETFAALPGVDVGISTGDFDATGEALAGNDVVVATSEKVDSAIRNGASWVDELACVVVDEVHLLGAKRRGPTLEVTLATLRRRNPELQTVALSATVDNPDAIADWLDAELVESEWRPVELRTGVAVGGEVAFDDGTSLSVDVDSIADGADGEGDEGGDAGEVGDAGDANDPTEVTAALVADAVADGGQCLAFVRSRREAVDLAERLADDGLAAELGVEDAAAAAAEEATDVDGTLTGRQLADCLRAGVAFHHAGLRSGHRGVVESAFRERDVACICATPTLAAGINVPARRVVVRDQRRYGEGGMSWIPTLEVHQMCGRAGRPGLDPHGEAVLVADADTRDEVHERYVEGEPEAVESQLADPAALRTHVLAAVATGFAATETEILDVFEGTFYARETGAGGLADAVAVAVDDLVAAGMVTRETGGVEDYRLVATAVGETTSKQYVRPETGERIVAGLRAAADVSDATTLTAFEVICDTPDMQDTYLGNAERADVYQFARTNAAHLTTDMTEPDDFEGWLESVKTARILDEWIGGATVEELVERYRIGPGDLDSRVERAEWLLSAAEALGETIGVRVPAVSRARSRL</sequence>
<evidence type="ECO:0000256" key="4">
    <source>
        <dbReference type="ARBA" id="ARBA00022806"/>
    </source>
</evidence>
<dbReference type="InterPro" id="IPR036390">
    <property type="entry name" value="WH_DNA-bd_sf"/>
</dbReference>
<dbReference type="GO" id="GO:0006281">
    <property type="term" value="P:DNA repair"/>
    <property type="evidence" value="ECO:0007669"/>
    <property type="project" value="UniProtKB-UniRule"/>
</dbReference>
<dbReference type="InterPro" id="IPR048772">
    <property type="entry name" value="Hel308-like_dom4"/>
</dbReference>
<dbReference type="GO" id="GO:0016818">
    <property type="term" value="F:hydrolase activity, acting on acid anhydrides, in phosphorus-containing anhydrides"/>
    <property type="evidence" value="ECO:0007669"/>
    <property type="project" value="UniProtKB-UniRule"/>
</dbReference>
<feature type="binding site" evidence="10">
    <location>
        <position position="28"/>
    </location>
    <ligand>
        <name>ATP</name>
        <dbReference type="ChEBI" id="CHEBI:30616"/>
    </ligand>
</feature>
<dbReference type="Proteomes" id="UP000460194">
    <property type="component" value="Unassembled WGS sequence"/>
</dbReference>
<feature type="domain" description="Helicase ATP-binding" evidence="12">
    <location>
        <begin position="33"/>
        <end position="194"/>
    </location>
</feature>
<evidence type="ECO:0000256" key="2">
    <source>
        <dbReference type="ARBA" id="ARBA00022763"/>
    </source>
</evidence>
<dbReference type="SUPFAM" id="SSF46785">
    <property type="entry name" value="Winged helix' DNA-binding domain"/>
    <property type="match status" value="1"/>
</dbReference>
<dbReference type="InterPro" id="IPR022965">
    <property type="entry name" value="Helicase_Hel308"/>
</dbReference>
<dbReference type="EMBL" id="WMEO01000001">
    <property type="protein sequence ID" value="MYL15136.1"/>
    <property type="molecule type" value="Genomic_DNA"/>
</dbReference>
<comment type="caution">
    <text evidence="14">The sequence shown here is derived from an EMBL/GenBank/DDBJ whole genome shotgun (WGS) entry which is preliminary data.</text>
</comment>
<evidence type="ECO:0000313" key="14">
    <source>
        <dbReference type="EMBL" id="MYL15136.1"/>
    </source>
</evidence>
<dbReference type="Pfam" id="PF21280">
    <property type="entry name" value="Helicase_dom4_arc"/>
    <property type="match status" value="1"/>
</dbReference>
<name>A0A6B1IA95_9EURY</name>
<evidence type="ECO:0000256" key="7">
    <source>
        <dbReference type="ARBA" id="ARBA00023204"/>
    </source>
</evidence>
<accession>A0A6B1IA95</accession>
<dbReference type="AlphaFoldDB" id="A0A6B1IA95"/>
<dbReference type="InterPro" id="IPR011545">
    <property type="entry name" value="DEAD/DEAH_box_helicase_dom"/>
</dbReference>
<comment type="catalytic activity">
    <reaction evidence="9 10">
        <text>Couples ATP hydrolysis with the unwinding of duplex DNA by translocating in the 3'-5' direction.</text>
        <dbReference type="EC" id="5.6.2.4"/>
    </reaction>
</comment>
<evidence type="ECO:0000256" key="3">
    <source>
        <dbReference type="ARBA" id="ARBA00022801"/>
    </source>
</evidence>
<evidence type="ECO:0000256" key="6">
    <source>
        <dbReference type="ARBA" id="ARBA00023125"/>
    </source>
</evidence>
<evidence type="ECO:0000256" key="8">
    <source>
        <dbReference type="ARBA" id="ARBA00023235"/>
    </source>
</evidence>
<keyword evidence="8 10" id="KW-0413">Isomerase</keyword>
<dbReference type="Pfam" id="PF00271">
    <property type="entry name" value="Helicase_C"/>
    <property type="match status" value="1"/>
</dbReference>
<dbReference type="PANTHER" id="PTHR47961">
    <property type="entry name" value="DNA POLYMERASE THETA, PUTATIVE (AFU_ORTHOLOGUE AFUA_1G05260)-RELATED"/>
    <property type="match status" value="1"/>
</dbReference>
<keyword evidence="4 10" id="KW-0347">Helicase</keyword>
<dbReference type="InterPro" id="IPR050474">
    <property type="entry name" value="Hel308_SKI2-like"/>
</dbReference>
<evidence type="ECO:0000259" key="13">
    <source>
        <dbReference type="PROSITE" id="PS51194"/>
    </source>
</evidence>
<evidence type="ECO:0000256" key="5">
    <source>
        <dbReference type="ARBA" id="ARBA00022840"/>
    </source>
</evidence>
<dbReference type="EC" id="5.6.2.4" evidence="10"/>
<dbReference type="PANTHER" id="PTHR47961:SF10">
    <property type="entry name" value="ATP-DEPENDENT DNA HELICASE HEL308"/>
    <property type="match status" value="1"/>
</dbReference>
<evidence type="ECO:0000313" key="15">
    <source>
        <dbReference type="Proteomes" id="UP000460194"/>
    </source>
</evidence>
<dbReference type="InterPro" id="IPR001650">
    <property type="entry name" value="Helicase_C-like"/>
</dbReference>
<evidence type="ECO:0000259" key="12">
    <source>
        <dbReference type="PROSITE" id="PS51192"/>
    </source>
</evidence>
<reference evidence="14 15" key="1">
    <citation type="submission" date="2019-11" db="EMBL/GenBank/DDBJ databases">
        <title>Genome sequences of 17 halophilic strains isolated from different environments.</title>
        <authorList>
            <person name="Furrow R.E."/>
        </authorList>
    </citation>
    <scope>NUCLEOTIDE SEQUENCE [LARGE SCALE GENOMIC DNA]</scope>
    <source>
        <strain evidence="14 15">22517_05_Cabo</strain>
    </source>
</reference>
<evidence type="ECO:0000256" key="1">
    <source>
        <dbReference type="ARBA" id="ARBA00022741"/>
    </source>
</evidence>
<dbReference type="GO" id="GO:0043138">
    <property type="term" value="F:3'-5' DNA helicase activity"/>
    <property type="evidence" value="ECO:0007669"/>
    <property type="project" value="UniProtKB-UniRule"/>
</dbReference>
<keyword evidence="2 10" id="KW-0227">DNA damage</keyword>
<keyword evidence="7 10" id="KW-0234">DNA repair</keyword>
<keyword evidence="6 10" id="KW-0238">DNA-binding</keyword>
<comment type="subunit">
    <text evidence="10">Monomer.</text>
</comment>
<dbReference type="GO" id="GO:0003677">
    <property type="term" value="F:DNA binding"/>
    <property type="evidence" value="ECO:0007669"/>
    <property type="project" value="UniProtKB-UniRule"/>
</dbReference>
<dbReference type="Gene3D" id="1.10.3380.30">
    <property type="match status" value="1"/>
</dbReference>
<keyword evidence="5 10" id="KW-0067">ATP-binding</keyword>
<dbReference type="InterPro" id="IPR027417">
    <property type="entry name" value="P-loop_NTPase"/>
</dbReference>
<evidence type="ECO:0000256" key="11">
    <source>
        <dbReference type="SAM" id="MobiDB-lite"/>
    </source>
</evidence>
<keyword evidence="3 10" id="KW-0378">Hydrolase</keyword>
<dbReference type="SUPFAM" id="SSF52540">
    <property type="entry name" value="P-loop containing nucleoside triphosphate hydrolases"/>
    <property type="match status" value="2"/>
</dbReference>
<proteinExistence type="inferred from homology"/>
<dbReference type="RefSeq" id="WP_159368416.1">
    <property type="nucleotide sequence ID" value="NZ_WMEO01000001.1"/>
</dbReference>
<gene>
    <name evidence="10" type="primary">hel308</name>
    <name evidence="14" type="ORF">GLW36_00525</name>
</gene>
<protein>
    <recommendedName>
        <fullName evidence="10">ATP-dependent DNA helicase Hel308</fullName>
        <ecNumber evidence="10">5.6.2.4</ecNumber>
    </recommendedName>
    <alternativeName>
        <fullName evidence="10">DNA 3'-5' helicase Hel308</fullName>
    </alternativeName>
</protein>
<feature type="region of interest" description="Disordered" evidence="11">
    <location>
        <begin position="224"/>
        <end position="250"/>
    </location>
</feature>
<comment type="catalytic activity">
    <reaction evidence="10">
        <text>ATP + H2O = ADP + phosphate + H(+)</text>
        <dbReference type="Rhea" id="RHEA:13065"/>
        <dbReference type="ChEBI" id="CHEBI:15377"/>
        <dbReference type="ChEBI" id="CHEBI:15378"/>
        <dbReference type="ChEBI" id="CHEBI:30616"/>
        <dbReference type="ChEBI" id="CHEBI:43474"/>
        <dbReference type="ChEBI" id="CHEBI:456216"/>
        <dbReference type="EC" id="5.6.2.4"/>
    </reaction>
</comment>
<organism evidence="14 15">
    <name type="scientific">Halorubrum distributum</name>
    <dbReference type="NCBI Taxonomy" id="29283"/>
    <lineage>
        <taxon>Archaea</taxon>
        <taxon>Methanobacteriati</taxon>
        <taxon>Methanobacteriota</taxon>
        <taxon>Stenosarchaea group</taxon>
        <taxon>Halobacteria</taxon>
        <taxon>Halobacteriales</taxon>
        <taxon>Haloferacaceae</taxon>
        <taxon>Halorubrum</taxon>
        <taxon>Halorubrum distributum group</taxon>
    </lineage>
</organism>
<dbReference type="CDD" id="cd18795">
    <property type="entry name" value="SF2_C_Ski2"/>
    <property type="match status" value="1"/>
</dbReference>
<dbReference type="SMART" id="SM00490">
    <property type="entry name" value="HELICc"/>
    <property type="match status" value="1"/>
</dbReference>
<dbReference type="Pfam" id="PF00270">
    <property type="entry name" value="DEAD"/>
    <property type="match status" value="1"/>
</dbReference>
<dbReference type="Gene3D" id="3.40.50.300">
    <property type="entry name" value="P-loop containing nucleotide triphosphate hydrolases"/>
    <property type="match status" value="2"/>
</dbReference>
<dbReference type="HAMAP" id="MF_00442">
    <property type="entry name" value="Helicase_Hel308"/>
    <property type="match status" value="1"/>
</dbReference>
<dbReference type="PROSITE" id="PS51194">
    <property type="entry name" value="HELICASE_CTER"/>
    <property type="match status" value="1"/>
</dbReference>
<keyword evidence="1 10" id="KW-0547">Nucleotide-binding</keyword>
<evidence type="ECO:0000256" key="9">
    <source>
        <dbReference type="ARBA" id="ARBA00034617"/>
    </source>
</evidence>
<feature type="compositionally biased region" description="Acidic residues" evidence="11">
    <location>
        <begin position="229"/>
        <end position="238"/>
    </location>
</feature>
<evidence type="ECO:0000256" key="10">
    <source>
        <dbReference type="HAMAP-Rule" id="MF_00442"/>
    </source>
</evidence>
<dbReference type="SMART" id="SM00487">
    <property type="entry name" value="DEXDc"/>
    <property type="match status" value="1"/>
</dbReference>
<dbReference type="GO" id="GO:0005524">
    <property type="term" value="F:ATP binding"/>
    <property type="evidence" value="ECO:0007669"/>
    <property type="project" value="UniProtKB-UniRule"/>
</dbReference>
<comment type="function">
    <text evidence="10">DNA-dependent ATPase and 3'-5' DNA helicase that may be involved in repair of stalled replication forks.</text>
</comment>
<feature type="domain" description="Helicase C-terminal" evidence="13">
    <location>
        <begin position="253"/>
        <end position="443"/>
    </location>
</feature>
<dbReference type="SUPFAM" id="SSF158702">
    <property type="entry name" value="Sec63 N-terminal domain-like"/>
    <property type="match status" value="1"/>
</dbReference>
<comment type="similarity">
    <text evidence="10">Belongs to the helicase family. Hel308 subfamily.</text>
</comment>
<dbReference type="PROSITE" id="PS51192">
    <property type="entry name" value="HELICASE_ATP_BIND_1"/>
    <property type="match status" value="1"/>
</dbReference>
<dbReference type="InterPro" id="IPR014001">
    <property type="entry name" value="Helicase_ATP-bd"/>
</dbReference>